<accession>A0A9W2ZLU6</accession>
<feature type="region of interest" description="Disordered" evidence="1">
    <location>
        <begin position="119"/>
        <end position="233"/>
    </location>
</feature>
<feature type="transmembrane region" description="Helical" evidence="2">
    <location>
        <begin position="37"/>
        <end position="66"/>
    </location>
</feature>
<keyword evidence="2" id="KW-0472">Membrane</keyword>
<dbReference type="Proteomes" id="UP001165740">
    <property type="component" value="Chromosome 2"/>
</dbReference>
<evidence type="ECO:0000256" key="2">
    <source>
        <dbReference type="SAM" id="Phobius"/>
    </source>
</evidence>
<dbReference type="OrthoDB" id="6120496at2759"/>
<organism evidence="3 4">
    <name type="scientific">Biomphalaria glabrata</name>
    <name type="common">Bloodfluke planorb</name>
    <name type="synonym">Freshwater snail</name>
    <dbReference type="NCBI Taxonomy" id="6526"/>
    <lineage>
        <taxon>Eukaryota</taxon>
        <taxon>Metazoa</taxon>
        <taxon>Spiralia</taxon>
        <taxon>Lophotrochozoa</taxon>
        <taxon>Mollusca</taxon>
        <taxon>Gastropoda</taxon>
        <taxon>Heterobranchia</taxon>
        <taxon>Euthyneura</taxon>
        <taxon>Panpulmonata</taxon>
        <taxon>Hygrophila</taxon>
        <taxon>Lymnaeoidea</taxon>
        <taxon>Planorbidae</taxon>
        <taxon>Biomphalaria</taxon>
    </lineage>
</organism>
<feature type="compositionally biased region" description="Polar residues" evidence="1">
    <location>
        <begin position="134"/>
        <end position="143"/>
    </location>
</feature>
<keyword evidence="2" id="KW-0812">Transmembrane</keyword>
<evidence type="ECO:0000313" key="4">
    <source>
        <dbReference type="RefSeq" id="XP_055876047.1"/>
    </source>
</evidence>
<feature type="compositionally biased region" description="Low complexity" evidence="1">
    <location>
        <begin position="269"/>
        <end position="281"/>
    </location>
</feature>
<keyword evidence="3" id="KW-1185">Reference proteome</keyword>
<feature type="compositionally biased region" description="Low complexity" evidence="1">
    <location>
        <begin position="122"/>
        <end position="133"/>
    </location>
</feature>
<keyword evidence="2" id="KW-1133">Transmembrane helix</keyword>
<feature type="compositionally biased region" description="Basic residues" evidence="1">
    <location>
        <begin position="222"/>
        <end position="233"/>
    </location>
</feature>
<evidence type="ECO:0000256" key="1">
    <source>
        <dbReference type="SAM" id="MobiDB-lite"/>
    </source>
</evidence>
<proteinExistence type="predicted"/>
<name>A0A9W2ZLU6_BIOGL</name>
<sequence>MRVSGSRHLYWAAVKMGVQKYVDKLRMASLQSQRAQCCCCAVGVFTSMFGIFMLSAGICIVLNVTFMEVDTSGLPPELHNEEGKKVVGIILICVSIGALGVSASVSVVYFVICNRKPPPKQQPQQQQQQNQQQHSSGSVSHTAQHGERPAGAETLNGRVAGSWSPHQQYQQHRRPSSRNPNQASVVDRQIRKVLTQSSELPNRSASPQMYSRINSPVGVPPRRVHKSHRSRRPVHKARYVSGLEPHIEEDTEMGKSNMDLQMQERGGEASSQTSSSIASASRQNLDTVHETRFSSGKVGAPPEIIVNAWTVEPRLSDVEVVAETQFYEGAARSVGLLHQQPNNEIMVQSKDISYMNDEYVGSNTLTYNLHTGQGASHELLQDSDEEMDLDVPDKQTGESHHHHDITVLSHDHGHNVTENPQPVSNDLDIAGYVREEASHVDAHSLERYPSYNRDEAESRISFSSVVSSEGGIATGEDAVAMEMMREKMEEILKESRSSC</sequence>
<dbReference type="AlphaFoldDB" id="A0A9W2ZLU6"/>
<protein>
    <submittedName>
        <fullName evidence="4">Uncharacterized protein LOC129924566 isoform X1</fullName>
    </submittedName>
</protein>
<feature type="region of interest" description="Disordered" evidence="1">
    <location>
        <begin position="262"/>
        <end position="285"/>
    </location>
</feature>
<dbReference type="RefSeq" id="XP_055876047.1">
    <property type="nucleotide sequence ID" value="XM_056020072.1"/>
</dbReference>
<reference evidence="4" key="1">
    <citation type="submission" date="2025-08" db="UniProtKB">
        <authorList>
            <consortium name="RefSeq"/>
        </authorList>
    </citation>
    <scope>IDENTIFICATION</scope>
</reference>
<evidence type="ECO:0000313" key="3">
    <source>
        <dbReference type="Proteomes" id="UP001165740"/>
    </source>
</evidence>
<feature type="transmembrane region" description="Helical" evidence="2">
    <location>
        <begin position="86"/>
        <end position="112"/>
    </location>
</feature>
<dbReference type="GeneID" id="129924566"/>
<feature type="compositionally biased region" description="Polar residues" evidence="1">
    <location>
        <begin position="194"/>
        <end position="214"/>
    </location>
</feature>
<gene>
    <name evidence="4" type="primary">LOC129924566</name>
</gene>